<dbReference type="EMBL" id="MFGM01000078">
    <property type="protein sequence ID" value="OGF34232.1"/>
    <property type="molecule type" value="Genomic_DNA"/>
</dbReference>
<accession>A0A1F5T5L4</accession>
<dbReference type="AlphaFoldDB" id="A0A1F5T5L4"/>
<dbReference type="PROSITE" id="PS51257">
    <property type="entry name" value="PROKAR_LIPOPROTEIN"/>
    <property type="match status" value="1"/>
</dbReference>
<dbReference type="Proteomes" id="UP000178656">
    <property type="component" value="Unassembled WGS sequence"/>
</dbReference>
<evidence type="ECO:0000313" key="1">
    <source>
        <dbReference type="EMBL" id="OGF34232.1"/>
    </source>
</evidence>
<proteinExistence type="predicted"/>
<protein>
    <recommendedName>
        <fullName evidence="3">Lipoprotein</fullName>
    </recommendedName>
</protein>
<evidence type="ECO:0000313" key="2">
    <source>
        <dbReference type="Proteomes" id="UP000178656"/>
    </source>
</evidence>
<evidence type="ECO:0008006" key="3">
    <source>
        <dbReference type="Google" id="ProtNLM"/>
    </source>
</evidence>
<gene>
    <name evidence="1" type="ORF">A2482_04740</name>
</gene>
<organism evidence="1 2">
    <name type="scientific">Candidatus Falkowbacteria bacterium RIFOXYC2_FULL_48_21</name>
    <dbReference type="NCBI Taxonomy" id="1798005"/>
    <lineage>
        <taxon>Bacteria</taxon>
        <taxon>Candidatus Falkowiibacteriota</taxon>
    </lineage>
</organism>
<comment type="caution">
    <text evidence="1">The sequence shown here is derived from an EMBL/GenBank/DDBJ whole genome shotgun (WGS) entry which is preliminary data.</text>
</comment>
<reference evidence="1 2" key="1">
    <citation type="journal article" date="2016" name="Nat. Commun.">
        <title>Thousands of microbial genomes shed light on interconnected biogeochemical processes in an aquifer system.</title>
        <authorList>
            <person name="Anantharaman K."/>
            <person name="Brown C.T."/>
            <person name="Hug L.A."/>
            <person name="Sharon I."/>
            <person name="Castelle C.J."/>
            <person name="Probst A.J."/>
            <person name="Thomas B.C."/>
            <person name="Singh A."/>
            <person name="Wilkins M.J."/>
            <person name="Karaoz U."/>
            <person name="Brodie E.L."/>
            <person name="Williams K.H."/>
            <person name="Hubbard S.S."/>
            <person name="Banfield J.F."/>
        </authorList>
    </citation>
    <scope>NUCLEOTIDE SEQUENCE [LARGE SCALE GENOMIC DNA]</scope>
</reference>
<name>A0A1F5T5L4_9BACT</name>
<sequence length="93" mass="10305">MNKAIFCFVILFFSGCKTTDMETVRLSTHTVYDCTIVSKRTLSDFVSQCAGNPPTLDASNSAEYNSRVTNCTKRAQELFCQPLQPDTKPTATP</sequence>